<gene>
    <name evidence="1" type="ORF">DAMNIGENAA_00600</name>
</gene>
<comment type="caution">
    <text evidence="1">The sequence shown here is derived from an EMBL/GenBank/DDBJ whole genome shotgun (WGS) entry which is preliminary data.</text>
</comment>
<organism evidence="1 2">
    <name type="scientific">Desulforhabdus amnigena</name>
    <dbReference type="NCBI Taxonomy" id="40218"/>
    <lineage>
        <taxon>Bacteria</taxon>
        <taxon>Pseudomonadati</taxon>
        <taxon>Thermodesulfobacteriota</taxon>
        <taxon>Syntrophobacteria</taxon>
        <taxon>Syntrophobacterales</taxon>
        <taxon>Syntrophobacteraceae</taxon>
        <taxon>Desulforhabdus</taxon>
    </lineage>
</organism>
<dbReference type="EMBL" id="BSDR01000001">
    <property type="protein sequence ID" value="GLI32627.1"/>
    <property type="molecule type" value="Genomic_DNA"/>
</dbReference>
<name>A0A9W6FQM1_9BACT</name>
<evidence type="ECO:0000313" key="1">
    <source>
        <dbReference type="EMBL" id="GLI32627.1"/>
    </source>
</evidence>
<evidence type="ECO:0000313" key="2">
    <source>
        <dbReference type="Proteomes" id="UP001144372"/>
    </source>
</evidence>
<keyword evidence="2" id="KW-1185">Reference proteome</keyword>
<dbReference type="Proteomes" id="UP001144372">
    <property type="component" value="Unassembled WGS sequence"/>
</dbReference>
<reference evidence="1" key="1">
    <citation type="submission" date="2022-12" db="EMBL/GenBank/DDBJ databases">
        <title>Reference genome sequencing for broad-spectrum identification of bacterial and archaeal isolates by mass spectrometry.</title>
        <authorList>
            <person name="Sekiguchi Y."/>
            <person name="Tourlousse D.M."/>
        </authorList>
    </citation>
    <scope>NUCLEOTIDE SEQUENCE</scope>
    <source>
        <strain evidence="1">ASRB1</strain>
    </source>
</reference>
<sequence length="64" mass="7353">MSKKSGAFNFFKGLPELIVGILTLGLTDQEFKNSIQWISSFNNMILLWIMLNGIREDGRFQEIT</sequence>
<accession>A0A9W6FQM1</accession>
<proteinExistence type="predicted"/>
<protein>
    <submittedName>
        <fullName evidence="1">Uncharacterized protein</fullName>
    </submittedName>
</protein>
<dbReference type="AlphaFoldDB" id="A0A9W6FQM1"/>